<evidence type="ECO:0000256" key="1">
    <source>
        <dbReference type="ARBA" id="ARBA00004236"/>
    </source>
</evidence>
<dbReference type="Proteomes" id="UP000694405">
    <property type="component" value="Chromosome 1"/>
</dbReference>
<reference evidence="6" key="1">
    <citation type="submission" date="2020-03" db="EMBL/GenBank/DDBJ databases">
        <title>Melopsittacus undulatus (budgerigar) genome, bMelUnd1, maternal haplotype with Z.</title>
        <authorList>
            <person name="Gedman G."/>
            <person name="Mountcastle J."/>
            <person name="Haase B."/>
            <person name="Formenti G."/>
            <person name="Wright T."/>
            <person name="Apodaca J."/>
            <person name="Pelan S."/>
            <person name="Chow W."/>
            <person name="Rhie A."/>
            <person name="Howe K."/>
            <person name="Fedrigo O."/>
            <person name="Jarvis E.D."/>
        </authorList>
    </citation>
    <scope>NUCLEOTIDE SEQUENCE [LARGE SCALE GENOMIC DNA]</scope>
</reference>
<dbReference type="Pfam" id="PF00087">
    <property type="entry name" value="Toxin_TOLIP"/>
    <property type="match status" value="1"/>
</dbReference>
<keyword evidence="3" id="KW-0732">Signal</keyword>
<evidence type="ECO:0000256" key="5">
    <source>
        <dbReference type="ARBA" id="ARBA00023180"/>
    </source>
</evidence>
<dbReference type="SUPFAM" id="SSF57302">
    <property type="entry name" value="Snake toxin-like"/>
    <property type="match status" value="1"/>
</dbReference>
<protein>
    <submittedName>
        <fullName evidence="6">Uncharacterized protein</fullName>
    </submittedName>
</protein>
<dbReference type="SMART" id="SM00134">
    <property type="entry name" value="LU"/>
    <property type="match status" value="1"/>
</dbReference>
<evidence type="ECO:0000256" key="2">
    <source>
        <dbReference type="ARBA" id="ARBA00022475"/>
    </source>
</evidence>
<evidence type="ECO:0000313" key="6">
    <source>
        <dbReference type="Ensembl" id="ENSMUNP00000004841.1"/>
    </source>
</evidence>
<keyword evidence="4" id="KW-0472">Membrane</keyword>
<keyword evidence="5" id="KW-0325">Glycoprotein</keyword>
<dbReference type="AlphaFoldDB" id="A0A8C6IYK2"/>
<sequence length="118" mass="12876">MFFLLAGQTLECYTCPEPVSVDQCTTIQTCKSNETMCKTTMYSLEDVYPFTGVLTVTKMCSSVCIPSDVDGIGLTRPVSCCYTDLCNVDGAASLRSSFVPAVVLNKPLLAQRFAWVPH</sequence>
<reference evidence="6" key="3">
    <citation type="submission" date="2025-09" db="UniProtKB">
        <authorList>
            <consortium name="Ensembl"/>
        </authorList>
    </citation>
    <scope>IDENTIFICATION</scope>
</reference>
<dbReference type="PROSITE" id="PS00983">
    <property type="entry name" value="LY6_UPAR"/>
    <property type="match status" value="1"/>
</dbReference>
<comment type="subcellular location">
    <subcellularLocation>
        <location evidence="1">Cell membrane</location>
    </subcellularLocation>
</comment>
<accession>A0A8C6IYK2</accession>
<dbReference type="PANTHER" id="PTHR16983:SF16">
    <property type="entry name" value="UPAR_LY6 DOMAIN-CONTAINING PROTEIN"/>
    <property type="match status" value="1"/>
</dbReference>
<evidence type="ECO:0000256" key="4">
    <source>
        <dbReference type="ARBA" id="ARBA00023136"/>
    </source>
</evidence>
<dbReference type="InterPro" id="IPR035076">
    <property type="entry name" value="Toxin/TOLIP"/>
</dbReference>
<dbReference type="Gene3D" id="2.10.60.10">
    <property type="entry name" value="CD59"/>
    <property type="match status" value="1"/>
</dbReference>
<keyword evidence="7" id="KW-1185">Reference proteome</keyword>
<dbReference type="PANTHER" id="PTHR16983">
    <property type="entry name" value="UPAR/LY6 DOMAIN-CONTAINING PROTEIN"/>
    <property type="match status" value="1"/>
</dbReference>
<dbReference type="InterPro" id="IPR045860">
    <property type="entry name" value="Snake_toxin-like_sf"/>
</dbReference>
<dbReference type="GO" id="GO:0005886">
    <property type="term" value="C:plasma membrane"/>
    <property type="evidence" value="ECO:0007669"/>
    <property type="project" value="UniProtKB-SubCell"/>
</dbReference>
<dbReference type="Ensembl" id="ENSMUNT00000005650.2">
    <property type="protein sequence ID" value="ENSMUNP00000004841.1"/>
    <property type="gene ID" value="ENSMUNG00000004028.2"/>
</dbReference>
<organism evidence="6 7">
    <name type="scientific">Melopsittacus undulatus</name>
    <name type="common">Budgerigar</name>
    <name type="synonym">Psittacus undulatus</name>
    <dbReference type="NCBI Taxonomy" id="13146"/>
    <lineage>
        <taxon>Eukaryota</taxon>
        <taxon>Metazoa</taxon>
        <taxon>Chordata</taxon>
        <taxon>Craniata</taxon>
        <taxon>Vertebrata</taxon>
        <taxon>Euteleostomi</taxon>
        <taxon>Archelosauria</taxon>
        <taxon>Archosauria</taxon>
        <taxon>Dinosauria</taxon>
        <taxon>Saurischia</taxon>
        <taxon>Theropoda</taxon>
        <taxon>Coelurosauria</taxon>
        <taxon>Aves</taxon>
        <taxon>Neognathae</taxon>
        <taxon>Neoaves</taxon>
        <taxon>Telluraves</taxon>
        <taxon>Australaves</taxon>
        <taxon>Psittaciformes</taxon>
        <taxon>Psittaculidae</taxon>
        <taxon>Melopsittacus</taxon>
    </lineage>
</organism>
<evidence type="ECO:0000313" key="7">
    <source>
        <dbReference type="Proteomes" id="UP000694405"/>
    </source>
</evidence>
<dbReference type="CDD" id="cd23560">
    <property type="entry name" value="TFP_LU_ECD_SLURP1_like"/>
    <property type="match status" value="1"/>
</dbReference>
<reference evidence="6" key="2">
    <citation type="submission" date="2025-08" db="UniProtKB">
        <authorList>
            <consortium name="Ensembl"/>
        </authorList>
    </citation>
    <scope>IDENTIFICATION</scope>
</reference>
<evidence type="ECO:0000256" key="3">
    <source>
        <dbReference type="ARBA" id="ARBA00022729"/>
    </source>
</evidence>
<dbReference type="GO" id="GO:0030154">
    <property type="term" value="P:cell differentiation"/>
    <property type="evidence" value="ECO:0007669"/>
    <property type="project" value="UniProtKB-ARBA"/>
</dbReference>
<dbReference type="FunFam" id="2.10.60.10:FF:000003">
    <property type="entry name" value="lymphocyte antigen 6E isoform X1"/>
    <property type="match status" value="1"/>
</dbReference>
<keyword evidence="2" id="KW-1003">Cell membrane</keyword>
<dbReference type="OMA" id="RCYVCPE"/>
<dbReference type="InterPro" id="IPR016054">
    <property type="entry name" value="LY6_UPA_recep-like"/>
</dbReference>
<dbReference type="InterPro" id="IPR018363">
    <property type="entry name" value="CD59_antigen_CS"/>
</dbReference>
<dbReference type="InterPro" id="IPR051110">
    <property type="entry name" value="Ly-6/neurotoxin-like_GPI-ap"/>
</dbReference>
<proteinExistence type="predicted"/>
<name>A0A8C6IYK2_MELUD</name>